<reference evidence="3 4" key="1">
    <citation type="submission" date="2018-06" db="EMBL/GenBank/DDBJ databases">
        <title>Complete Genome Sequence of the Microcystin-Degrading Bacterium Sphingosinicella microcystinivorans Strain B-9.</title>
        <authorList>
            <person name="Jin H."/>
            <person name="Nishizawa T."/>
            <person name="Guo Y."/>
            <person name="Nishizawa A."/>
            <person name="Park H."/>
            <person name="Kato H."/>
            <person name="Tsuji K."/>
            <person name="Harada K."/>
        </authorList>
    </citation>
    <scope>NUCLEOTIDE SEQUENCE [LARGE SCALE GENOMIC DNA]</scope>
    <source>
        <strain evidence="3 4">B9</strain>
    </source>
</reference>
<name>A0AAD1G1T0_SPHMI</name>
<dbReference type="PANTHER" id="PTHR11731:SF193">
    <property type="entry name" value="DIPEPTIDYL PEPTIDASE 9"/>
    <property type="match status" value="1"/>
</dbReference>
<dbReference type="KEGG" id="smic:SmB9_26820"/>
<dbReference type="Proteomes" id="UP000275727">
    <property type="component" value="Chromosome"/>
</dbReference>
<evidence type="ECO:0000313" key="3">
    <source>
        <dbReference type="EMBL" id="BBE35024.1"/>
    </source>
</evidence>
<organism evidence="3 4">
    <name type="scientific">Sphingosinicella microcystinivorans</name>
    <dbReference type="NCBI Taxonomy" id="335406"/>
    <lineage>
        <taxon>Bacteria</taxon>
        <taxon>Pseudomonadati</taxon>
        <taxon>Pseudomonadota</taxon>
        <taxon>Alphaproteobacteria</taxon>
        <taxon>Sphingomonadales</taxon>
        <taxon>Sphingosinicellaceae</taxon>
        <taxon>Sphingosinicella</taxon>
    </lineage>
</organism>
<dbReference type="GO" id="GO:0006508">
    <property type="term" value="P:proteolysis"/>
    <property type="evidence" value="ECO:0007669"/>
    <property type="project" value="InterPro"/>
</dbReference>
<feature type="domain" description="Peptidase S9 prolyl oligopeptidase catalytic" evidence="1">
    <location>
        <begin position="505"/>
        <end position="708"/>
    </location>
</feature>
<proteinExistence type="predicted"/>
<dbReference type="EMBL" id="AP018711">
    <property type="protein sequence ID" value="BBE35024.1"/>
    <property type="molecule type" value="Genomic_DNA"/>
</dbReference>
<dbReference type="InterPro" id="IPR001375">
    <property type="entry name" value="Peptidase_S9_cat"/>
</dbReference>
<dbReference type="GO" id="GO:0008236">
    <property type="term" value="F:serine-type peptidase activity"/>
    <property type="evidence" value="ECO:0007669"/>
    <property type="project" value="InterPro"/>
</dbReference>
<dbReference type="AlphaFoldDB" id="A0AAD1G1T0"/>
<dbReference type="Gene3D" id="3.40.50.1820">
    <property type="entry name" value="alpha/beta hydrolase"/>
    <property type="match status" value="1"/>
</dbReference>
<protein>
    <submittedName>
        <fullName evidence="3">Dipeptidyl peptidase IV</fullName>
    </submittedName>
</protein>
<dbReference type="SUPFAM" id="SSF82171">
    <property type="entry name" value="DPP6 N-terminal domain-like"/>
    <property type="match status" value="1"/>
</dbReference>
<evidence type="ECO:0000259" key="1">
    <source>
        <dbReference type="Pfam" id="PF00326"/>
    </source>
</evidence>
<dbReference type="InterPro" id="IPR050278">
    <property type="entry name" value="Serine_Prot_S9B/DPPIV"/>
</dbReference>
<feature type="domain" description="Dipeptidylpeptidase IV N-terminal" evidence="2">
    <location>
        <begin position="74"/>
        <end position="410"/>
    </location>
</feature>
<dbReference type="Gene3D" id="2.140.10.30">
    <property type="entry name" value="Dipeptidylpeptidase IV, N-terminal domain"/>
    <property type="match status" value="1"/>
</dbReference>
<dbReference type="SUPFAM" id="SSF53474">
    <property type="entry name" value="alpha/beta-Hydrolases"/>
    <property type="match status" value="1"/>
</dbReference>
<dbReference type="PANTHER" id="PTHR11731">
    <property type="entry name" value="PROTEASE FAMILY S9B,C DIPEPTIDYL-PEPTIDASE IV-RELATED"/>
    <property type="match status" value="1"/>
</dbReference>
<gene>
    <name evidence="3" type="ORF">SmB9_26820</name>
</gene>
<sequence length="730" mass="79894">MIVESATGRRTPAFDTARLRTAAERSASGVTLPAVLPATALTVSSVTLTLANRAFECALPAYACSPASLPAAMPDTGWAPEGRHGLFVRNHDLYLRARDGNETVRLTSDGAEHFAYGALSGMSLMAVPLMRSQSPRPPFGITWSPDGGQFMSTRFDERKVESFPFVEAVPQDGSWRPKLWQPRIALVGDAERGDVEAAIFDVAKRSKTVIALKDGWRLYGQVFHWSADGRSAYGLVTMAALKAIGLAEIDLATGAVRIVVQEATPKWGRFNAFIYSQPNVRILEASREVLWFSERDGWGQVYFYDLGTGKLKRKLTAGQRTVRDIIGVDEKRRHLFFTAGGTDADPDPYFIRLYSTSLDGGAARLLSPETGVHLASRVPIGNAAPGSATTAALSPDGNWIVESHSALDRPPVAVLRSARDGRVVAVLETADVSRVAASGWRAPTRVKVLSADGKTPLWGTVYFPPNMRQGQKYPVIDAVYGGPQVTNAPADYREAVVTMNPRSRASLAELGFIVVMIDGRGTPGRSKAFNNESYEVFAELELADHVAGIRQLAERFGSFDLDRVGVYGHSFGGYTSARAILAYPDFYKLAVSSAGPHNFQGFYPVEGLFPAADYGDGKNIRPNPAAVPPNYARLDLMPLAPRLKGKLILVYGEMDENALPSVTLQMADALIKANKSFDLMYLPNQTHDFFRTSAYYTQRMWDYFIEHLMREEPPADFWLEIAAPSQTTGY</sequence>
<evidence type="ECO:0000313" key="4">
    <source>
        <dbReference type="Proteomes" id="UP000275727"/>
    </source>
</evidence>
<dbReference type="GO" id="GO:0008239">
    <property type="term" value="F:dipeptidyl-peptidase activity"/>
    <property type="evidence" value="ECO:0007669"/>
    <property type="project" value="TreeGrafter"/>
</dbReference>
<accession>A0AAD1G1T0</accession>
<dbReference type="Pfam" id="PF00930">
    <property type="entry name" value="DPPIV_N"/>
    <property type="match status" value="1"/>
</dbReference>
<dbReference type="Pfam" id="PF00326">
    <property type="entry name" value="Peptidase_S9"/>
    <property type="match status" value="1"/>
</dbReference>
<evidence type="ECO:0000259" key="2">
    <source>
        <dbReference type="Pfam" id="PF00930"/>
    </source>
</evidence>
<dbReference type="RefSeq" id="WP_126494816.1">
    <property type="nucleotide sequence ID" value="NZ_AP018711.1"/>
</dbReference>
<dbReference type="InterPro" id="IPR002469">
    <property type="entry name" value="Peptidase_S9B_N"/>
</dbReference>
<dbReference type="InterPro" id="IPR029058">
    <property type="entry name" value="AB_hydrolase_fold"/>
</dbReference>